<dbReference type="AlphaFoldDB" id="A0A2A5RQ94"/>
<dbReference type="Proteomes" id="UP000218181">
    <property type="component" value="Unassembled WGS sequence"/>
</dbReference>
<dbReference type="EMBL" id="JXJU01000001">
    <property type="protein sequence ID" value="PCS01598.1"/>
    <property type="molecule type" value="Genomic_DNA"/>
</dbReference>
<keyword evidence="2" id="KW-1185">Reference proteome</keyword>
<organism evidence="1 2">
    <name type="scientific">Lactococcus fujiensis JCM 16395</name>
    <dbReference type="NCBI Taxonomy" id="1291764"/>
    <lineage>
        <taxon>Bacteria</taxon>
        <taxon>Bacillati</taxon>
        <taxon>Bacillota</taxon>
        <taxon>Bacilli</taxon>
        <taxon>Lactobacillales</taxon>
        <taxon>Streptococcaceae</taxon>
        <taxon>Lactococcus</taxon>
    </lineage>
</organism>
<dbReference type="STRING" id="1291764.GCA_001311235_00041"/>
<evidence type="ECO:0000313" key="2">
    <source>
        <dbReference type="Proteomes" id="UP000218181"/>
    </source>
</evidence>
<name>A0A2A5RQ94_9LACT</name>
<proteinExistence type="predicted"/>
<accession>A0A2A5RQ94</accession>
<gene>
    <name evidence="1" type="ORF">RT41_GL000362</name>
</gene>
<comment type="caution">
    <text evidence="1">The sequence shown here is derived from an EMBL/GenBank/DDBJ whole genome shotgun (WGS) entry which is preliminary data.</text>
</comment>
<protein>
    <submittedName>
        <fullName evidence="1">Uncharacterized protein</fullName>
    </submittedName>
</protein>
<evidence type="ECO:0000313" key="1">
    <source>
        <dbReference type="EMBL" id="PCS01598.1"/>
    </source>
</evidence>
<dbReference type="Gene3D" id="2.20.28.30">
    <property type="entry name" value="RNA polymerase ii, chain L"/>
    <property type="match status" value="1"/>
</dbReference>
<sequence>MTHYECPKCGTHFDKNGWDLLKPHFFGKREEKCPNCGQSTFMIRHIGKI</sequence>
<reference evidence="1 2" key="1">
    <citation type="submission" date="2014-12" db="EMBL/GenBank/DDBJ databases">
        <title>Draft genome sequences of 10 type strains of Lactococcus.</title>
        <authorList>
            <person name="Sun Z."/>
            <person name="Zhong Z."/>
            <person name="Liu W."/>
            <person name="Zhang W."/>
            <person name="Zhang H."/>
        </authorList>
    </citation>
    <scope>NUCLEOTIDE SEQUENCE [LARGE SCALE GENOMIC DNA]</scope>
    <source>
        <strain evidence="1 2">JCM 16395</strain>
    </source>
</reference>